<reference evidence="3 4" key="1">
    <citation type="submission" date="2019-12" db="EMBL/GenBank/DDBJ databases">
        <title>Shinella kummerowiae sp. nov., a symbiotic bacterium isolated from root nodules of the herbal legume Kummerowia stipulacea.</title>
        <authorList>
            <person name="Gao J."/>
        </authorList>
    </citation>
    <scope>NUCLEOTIDE SEQUENCE [LARGE SCALE GENOMIC DNA]</scope>
    <source>
        <strain evidence="3 4">CCBAU 25048</strain>
    </source>
</reference>
<feature type="domain" description="LysR substrate-binding" evidence="2">
    <location>
        <begin position="2"/>
        <end position="73"/>
    </location>
</feature>
<dbReference type="OrthoDB" id="9786526at2"/>
<dbReference type="Proteomes" id="UP000435802">
    <property type="component" value="Unassembled WGS sequence"/>
</dbReference>
<dbReference type="EMBL" id="WUMK01000017">
    <property type="protein sequence ID" value="MXN49213.1"/>
    <property type="molecule type" value="Genomic_DNA"/>
</dbReference>
<keyword evidence="4" id="KW-1185">Reference proteome</keyword>
<comment type="caution">
    <text evidence="3">The sequence shown here is derived from an EMBL/GenBank/DDBJ whole genome shotgun (WGS) entry which is preliminary data.</text>
</comment>
<evidence type="ECO:0000256" key="1">
    <source>
        <dbReference type="ARBA" id="ARBA00009437"/>
    </source>
</evidence>
<dbReference type="PANTHER" id="PTHR30537:SF5">
    <property type="entry name" value="HTH-TYPE TRANSCRIPTIONAL ACTIVATOR TTDR-RELATED"/>
    <property type="match status" value="1"/>
</dbReference>
<organism evidence="3 4">
    <name type="scientific">Shinella kummerowiae</name>
    <dbReference type="NCBI Taxonomy" id="417745"/>
    <lineage>
        <taxon>Bacteria</taxon>
        <taxon>Pseudomonadati</taxon>
        <taxon>Pseudomonadota</taxon>
        <taxon>Alphaproteobacteria</taxon>
        <taxon>Hyphomicrobiales</taxon>
        <taxon>Rhizobiaceae</taxon>
        <taxon>Shinella</taxon>
    </lineage>
</organism>
<protein>
    <recommendedName>
        <fullName evidence="2">LysR substrate-binding domain-containing protein</fullName>
    </recommendedName>
</protein>
<dbReference type="InterPro" id="IPR005119">
    <property type="entry name" value="LysR_subst-bd"/>
</dbReference>
<evidence type="ECO:0000259" key="2">
    <source>
        <dbReference type="Pfam" id="PF03466"/>
    </source>
</evidence>
<accession>A0A6N8SLE1</accession>
<comment type="similarity">
    <text evidence="1">Belongs to the LysR transcriptional regulatory family.</text>
</comment>
<dbReference type="SUPFAM" id="SSF53850">
    <property type="entry name" value="Periplasmic binding protein-like II"/>
    <property type="match status" value="1"/>
</dbReference>
<dbReference type="Pfam" id="PF03466">
    <property type="entry name" value="LysR_substrate"/>
    <property type="match status" value="1"/>
</dbReference>
<dbReference type="InterPro" id="IPR058163">
    <property type="entry name" value="LysR-type_TF_proteobact-type"/>
</dbReference>
<dbReference type="PANTHER" id="PTHR30537">
    <property type="entry name" value="HTH-TYPE TRANSCRIPTIONAL REGULATOR"/>
    <property type="match status" value="1"/>
</dbReference>
<dbReference type="Gene3D" id="3.40.190.290">
    <property type="match status" value="1"/>
</dbReference>
<sequence>MNSPRAVGNACLAGGGYSLMGDFMVARDISENRLVRLLPDYEPIEQPIFAFHAQRSRIPRKVGVFIDHLAEVFSGTLPAEVPDILSR</sequence>
<proteinExistence type="inferred from homology"/>
<dbReference type="AlphaFoldDB" id="A0A6N8SLE1"/>
<gene>
    <name evidence="3" type="ORF">GR138_28860</name>
</gene>
<evidence type="ECO:0000313" key="4">
    <source>
        <dbReference type="Proteomes" id="UP000435802"/>
    </source>
</evidence>
<evidence type="ECO:0000313" key="3">
    <source>
        <dbReference type="EMBL" id="MXN49213.1"/>
    </source>
</evidence>
<name>A0A6N8SLE1_9HYPH</name>